<dbReference type="InterPro" id="IPR001584">
    <property type="entry name" value="Integrase_cat-core"/>
</dbReference>
<dbReference type="AlphaFoldDB" id="A0A6A3GP13"/>
<gene>
    <name evidence="2" type="ORF">PR001_g30920</name>
</gene>
<dbReference type="Proteomes" id="UP000429607">
    <property type="component" value="Unassembled WGS sequence"/>
</dbReference>
<dbReference type="InterPro" id="IPR012337">
    <property type="entry name" value="RNaseH-like_sf"/>
</dbReference>
<feature type="domain" description="Integrase catalytic" evidence="1">
    <location>
        <begin position="225"/>
        <end position="385"/>
    </location>
</feature>
<evidence type="ECO:0000313" key="3">
    <source>
        <dbReference type="Proteomes" id="UP000429607"/>
    </source>
</evidence>
<name>A0A6A3GP13_9STRA</name>
<proteinExistence type="predicted"/>
<dbReference type="GO" id="GO:0015074">
    <property type="term" value="P:DNA integration"/>
    <property type="evidence" value="ECO:0007669"/>
    <property type="project" value="InterPro"/>
</dbReference>
<reference evidence="2 3" key="1">
    <citation type="submission" date="2018-09" db="EMBL/GenBank/DDBJ databases">
        <title>Genomic investigation of the strawberry pathogen Phytophthora fragariae indicates pathogenicity is determined by transcriptional variation in three key races.</title>
        <authorList>
            <person name="Adams T.M."/>
            <person name="Armitage A.D."/>
            <person name="Sobczyk M.K."/>
            <person name="Bates H.J."/>
            <person name="Dunwell J.M."/>
            <person name="Nellist C.F."/>
            <person name="Harrison R.J."/>
        </authorList>
    </citation>
    <scope>NUCLEOTIDE SEQUENCE [LARGE SCALE GENOMIC DNA]</scope>
    <source>
        <strain evidence="2 3">SCRP249</strain>
    </source>
</reference>
<dbReference type="PROSITE" id="PS50994">
    <property type="entry name" value="INTEGRASE"/>
    <property type="match status" value="1"/>
</dbReference>
<dbReference type="Pfam" id="PF00665">
    <property type="entry name" value="rve"/>
    <property type="match status" value="1"/>
</dbReference>
<dbReference type="InterPro" id="IPR036397">
    <property type="entry name" value="RNaseH_sf"/>
</dbReference>
<dbReference type="EMBL" id="QXFV01007418">
    <property type="protein sequence ID" value="KAE8958831.1"/>
    <property type="molecule type" value="Genomic_DNA"/>
</dbReference>
<dbReference type="Gene3D" id="3.30.420.10">
    <property type="entry name" value="Ribonuclease H-like superfamily/Ribonuclease H"/>
    <property type="match status" value="1"/>
</dbReference>
<accession>A0A6A3GP13</accession>
<dbReference type="PANTHER" id="PTHR37984:SF5">
    <property type="entry name" value="PROTEIN NYNRIN-LIKE"/>
    <property type="match status" value="1"/>
</dbReference>
<evidence type="ECO:0000313" key="2">
    <source>
        <dbReference type="EMBL" id="KAE8958831.1"/>
    </source>
</evidence>
<sequence length="411" mass="46935">MRDEMDCKSPGLKLLRQKTRNALQAWPHCELFHVRRDWNASADMLAGQALQRQGGRNVHSPEEIQDLKTLNRLEEVIRPRTTSPRGDDALGCRTHDNRPPEVLEELVVQRLRLDRIRVTQDEEVWIVNLKKYLRGDVGDLSRREVKNCQKLAPQYEEGESGLLYYQSRSDDSAEGRDGMMKLVTPGDSSGGWIFRSVQRYVGECTDCETGKGRPTIQGESPGNIVATYPFQVIAMDHIPSLPASYKCNTELLVWVDLFTGFVVVKANASRTAQTVAEAYEEAVFRRFGASEAIRHDREPGFMSDFFKAFSKLMGQRQRATLAYRPQANGAAERMVQTVTRAIKMYIADVDQRDWDEYAERLTFALNTSHDRTRNETPFFLVHDWDPQSTLEATLAVGNTSTRDAEARRWRL</sequence>
<dbReference type="InterPro" id="IPR050951">
    <property type="entry name" value="Retrovirus_Pol_polyprotein"/>
</dbReference>
<dbReference type="SUPFAM" id="SSF53098">
    <property type="entry name" value="Ribonuclease H-like"/>
    <property type="match status" value="1"/>
</dbReference>
<protein>
    <recommendedName>
        <fullName evidence="1">Integrase catalytic domain-containing protein</fullName>
    </recommendedName>
</protein>
<dbReference type="GO" id="GO:0003676">
    <property type="term" value="F:nucleic acid binding"/>
    <property type="evidence" value="ECO:0007669"/>
    <property type="project" value="InterPro"/>
</dbReference>
<comment type="caution">
    <text evidence="2">The sequence shown here is derived from an EMBL/GenBank/DDBJ whole genome shotgun (WGS) entry which is preliminary data.</text>
</comment>
<evidence type="ECO:0000259" key="1">
    <source>
        <dbReference type="PROSITE" id="PS50994"/>
    </source>
</evidence>
<dbReference type="PANTHER" id="PTHR37984">
    <property type="entry name" value="PROTEIN CBG26694"/>
    <property type="match status" value="1"/>
</dbReference>
<feature type="non-terminal residue" evidence="2">
    <location>
        <position position="411"/>
    </location>
</feature>
<organism evidence="2 3">
    <name type="scientific">Phytophthora rubi</name>
    <dbReference type="NCBI Taxonomy" id="129364"/>
    <lineage>
        <taxon>Eukaryota</taxon>
        <taxon>Sar</taxon>
        <taxon>Stramenopiles</taxon>
        <taxon>Oomycota</taxon>
        <taxon>Peronosporomycetes</taxon>
        <taxon>Peronosporales</taxon>
        <taxon>Peronosporaceae</taxon>
        <taxon>Phytophthora</taxon>
    </lineage>
</organism>